<feature type="region of interest" description="Disordered" evidence="5">
    <location>
        <begin position="1"/>
        <end position="122"/>
    </location>
</feature>
<dbReference type="PANTHER" id="PTHR20940:SF1">
    <property type="entry name" value="CIBOULOT, ISOFORM A"/>
    <property type="match status" value="1"/>
</dbReference>
<comment type="subcellular location">
    <subcellularLocation>
        <location evidence="1">Cytoplasm</location>
        <location evidence="1">Cytoskeleton</location>
    </subcellularLocation>
</comment>
<feature type="compositionally biased region" description="Basic and acidic residues" evidence="5">
    <location>
        <begin position="173"/>
        <end position="192"/>
    </location>
</feature>
<comment type="similarity">
    <text evidence="2">Belongs to the thymosin beta family.</text>
</comment>
<dbReference type="EMBL" id="CP111014">
    <property type="protein sequence ID" value="WAQ98990.1"/>
    <property type="molecule type" value="Genomic_DNA"/>
</dbReference>
<protein>
    <submittedName>
        <fullName evidence="6">TYB-like protein</fullName>
    </submittedName>
</protein>
<evidence type="ECO:0000256" key="2">
    <source>
        <dbReference type="ARBA" id="ARBA00009511"/>
    </source>
</evidence>
<dbReference type="InterPro" id="IPR038386">
    <property type="entry name" value="Beta-thymosin_sf"/>
</dbReference>
<organism evidence="6 7">
    <name type="scientific">Mya arenaria</name>
    <name type="common">Soft-shell clam</name>
    <dbReference type="NCBI Taxonomy" id="6604"/>
    <lineage>
        <taxon>Eukaryota</taxon>
        <taxon>Metazoa</taxon>
        <taxon>Spiralia</taxon>
        <taxon>Lophotrochozoa</taxon>
        <taxon>Mollusca</taxon>
        <taxon>Bivalvia</taxon>
        <taxon>Autobranchia</taxon>
        <taxon>Heteroconchia</taxon>
        <taxon>Euheterodonta</taxon>
        <taxon>Imparidentia</taxon>
        <taxon>Neoheterodontei</taxon>
        <taxon>Myida</taxon>
        <taxon>Myoidea</taxon>
        <taxon>Myidae</taxon>
        <taxon>Mya</taxon>
    </lineage>
</organism>
<feature type="compositionally biased region" description="Basic and acidic residues" evidence="5">
    <location>
        <begin position="200"/>
        <end position="209"/>
    </location>
</feature>
<evidence type="ECO:0000256" key="4">
    <source>
        <dbReference type="ARBA" id="ARBA00023212"/>
    </source>
</evidence>
<dbReference type="Gene3D" id="1.20.5.520">
    <property type="entry name" value="Single helix bin"/>
    <property type="match status" value="3"/>
</dbReference>
<accession>A0ABY7DVM3</accession>
<dbReference type="PANTHER" id="PTHR20940">
    <property type="entry name" value="TETRA THYMOSIN"/>
    <property type="match status" value="1"/>
</dbReference>
<evidence type="ECO:0000313" key="6">
    <source>
        <dbReference type="EMBL" id="WAQ98990.1"/>
    </source>
</evidence>
<gene>
    <name evidence="6" type="ORF">MAR_023363</name>
</gene>
<name>A0ABY7DVM3_MYAAR</name>
<feature type="region of interest" description="Disordered" evidence="5">
    <location>
        <begin position="173"/>
        <end position="209"/>
    </location>
</feature>
<dbReference type="SMART" id="SM00152">
    <property type="entry name" value="THY"/>
    <property type="match status" value="4"/>
</dbReference>
<evidence type="ECO:0000256" key="3">
    <source>
        <dbReference type="ARBA" id="ARBA00022490"/>
    </source>
</evidence>
<feature type="compositionally biased region" description="Basic and acidic residues" evidence="5">
    <location>
        <begin position="54"/>
        <end position="94"/>
    </location>
</feature>
<evidence type="ECO:0000313" key="7">
    <source>
        <dbReference type="Proteomes" id="UP001164746"/>
    </source>
</evidence>
<proteinExistence type="inferred from homology"/>
<reference evidence="6" key="1">
    <citation type="submission" date="2022-11" db="EMBL/GenBank/DDBJ databases">
        <title>Centuries of genome instability and evolution in soft-shell clam transmissible cancer (bioRxiv).</title>
        <authorList>
            <person name="Hart S.F.M."/>
            <person name="Yonemitsu M.A."/>
            <person name="Giersch R.M."/>
            <person name="Beal B.F."/>
            <person name="Arriagada G."/>
            <person name="Davis B.W."/>
            <person name="Ostrander E.A."/>
            <person name="Goff S.P."/>
            <person name="Metzger M.J."/>
        </authorList>
    </citation>
    <scope>NUCLEOTIDE SEQUENCE</scope>
    <source>
        <strain evidence="6">MELC-2E11</strain>
        <tissue evidence="6">Siphon/mantle</tissue>
    </source>
</reference>
<evidence type="ECO:0000256" key="1">
    <source>
        <dbReference type="ARBA" id="ARBA00004245"/>
    </source>
</evidence>
<keyword evidence="7" id="KW-1185">Reference proteome</keyword>
<evidence type="ECO:0000256" key="5">
    <source>
        <dbReference type="SAM" id="MobiDB-lite"/>
    </source>
</evidence>
<sequence length="209" mass="23848">MSVDHKTNPALLKDIESGTNLKHAATQEKNPLPSVEDISQEKTVQAIPNFDSSQLKHVEPQEKTGWKESISHDKATEELGKFDKSQLKHTETSEKNPLPDQDVIEEEKKEVEHRRSIGDFDRSLLKQQRTEEKIEKKEVQLRDSIGKHDRSSLRKVETNERDALKEIVAQEATHKGIESFSKDNLKHAETVEKNPLPTADDIKKEKTTS</sequence>
<keyword evidence="4" id="KW-0206">Cytoskeleton</keyword>
<dbReference type="Pfam" id="PF01290">
    <property type="entry name" value="Thymosin"/>
    <property type="match status" value="3"/>
</dbReference>
<dbReference type="Proteomes" id="UP001164746">
    <property type="component" value="Chromosome 3"/>
</dbReference>
<feature type="compositionally biased region" description="Basic and acidic residues" evidence="5">
    <location>
        <begin position="106"/>
        <end position="122"/>
    </location>
</feature>
<keyword evidence="3" id="KW-0963">Cytoplasm</keyword>
<dbReference type="InterPro" id="IPR001152">
    <property type="entry name" value="Beta-thymosin"/>
</dbReference>